<name>A0A8T0HSW9_CERPU</name>
<reference evidence="1" key="1">
    <citation type="submission" date="2020-06" db="EMBL/GenBank/DDBJ databases">
        <title>WGS assembly of Ceratodon purpureus strain R40.</title>
        <authorList>
            <person name="Carey S.B."/>
            <person name="Jenkins J."/>
            <person name="Shu S."/>
            <person name="Lovell J.T."/>
            <person name="Sreedasyam A."/>
            <person name="Maumus F."/>
            <person name="Tiley G.P."/>
            <person name="Fernandez-Pozo N."/>
            <person name="Barry K."/>
            <person name="Chen C."/>
            <person name="Wang M."/>
            <person name="Lipzen A."/>
            <person name="Daum C."/>
            <person name="Saski C.A."/>
            <person name="Payton A.C."/>
            <person name="Mcbreen J.C."/>
            <person name="Conrad R.E."/>
            <person name="Kollar L.M."/>
            <person name="Olsson S."/>
            <person name="Huttunen S."/>
            <person name="Landis J.B."/>
            <person name="Wickett N.J."/>
            <person name="Johnson M.G."/>
            <person name="Rensing S.A."/>
            <person name="Grimwood J."/>
            <person name="Schmutz J."/>
            <person name="Mcdaniel S.F."/>
        </authorList>
    </citation>
    <scope>NUCLEOTIDE SEQUENCE</scope>
    <source>
        <strain evidence="1">R40</strain>
    </source>
</reference>
<dbReference type="Proteomes" id="UP000822688">
    <property type="component" value="Chromosome V"/>
</dbReference>
<evidence type="ECO:0000313" key="1">
    <source>
        <dbReference type="EMBL" id="KAG0573839.1"/>
    </source>
</evidence>
<organism evidence="1 2">
    <name type="scientific">Ceratodon purpureus</name>
    <name type="common">Fire moss</name>
    <name type="synonym">Dicranum purpureum</name>
    <dbReference type="NCBI Taxonomy" id="3225"/>
    <lineage>
        <taxon>Eukaryota</taxon>
        <taxon>Viridiplantae</taxon>
        <taxon>Streptophyta</taxon>
        <taxon>Embryophyta</taxon>
        <taxon>Bryophyta</taxon>
        <taxon>Bryophytina</taxon>
        <taxon>Bryopsida</taxon>
        <taxon>Dicranidae</taxon>
        <taxon>Pseudoditrichales</taxon>
        <taxon>Ditrichaceae</taxon>
        <taxon>Ceratodon</taxon>
    </lineage>
</organism>
<keyword evidence="2" id="KW-1185">Reference proteome</keyword>
<gene>
    <name evidence="1" type="ORF">KC19_VG213900</name>
</gene>
<proteinExistence type="predicted"/>
<accession>A0A8T0HSW9</accession>
<sequence length="142" mass="15677">MESGDGAQIEDARRHVGFEKQPGVWTWRNDLVAEPTGRSQPSGERYRSCLVQAGDGRGLIHGERLTTWGRTRTVESGAGDLVEAGRRMLRMWEPLCTWIPTLSHVAWRSGGRAVAHGIRCWVLRPGLCGTVAMVVSREALLA</sequence>
<dbReference type="EMBL" id="CM026426">
    <property type="protein sequence ID" value="KAG0573839.1"/>
    <property type="molecule type" value="Genomic_DNA"/>
</dbReference>
<protein>
    <submittedName>
        <fullName evidence="1">Uncharacterized protein</fullName>
    </submittedName>
</protein>
<dbReference type="AlphaFoldDB" id="A0A8T0HSW9"/>
<comment type="caution">
    <text evidence="1">The sequence shown here is derived from an EMBL/GenBank/DDBJ whole genome shotgun (WGS) entry which is preliminary data.</text>
</comment>
<evidence type="ECO:0000313" key="2">
    <source>
        <dbReference type="Proteomes" id="UP000822688"/>
    </source>
</evidence>